<dbReference type="EC" id="3.1.1.-" evidence="3"/>
<protein>
    <recommendedName>
        <fullName evidence="3">Carboxylic ester hydrolase</fullName>
        <ecNumber evidence="3">3.1.1.-</ecNumber>
    </recommendedName>
</protein>
<accession>A4CK74</accession>
<comment type="similarity">
    <text evidence="1 3">Belongs to the type-B carboxylesterase/lipase family.</text>
</comment>
<dbReference type="HOGENOM" id="CLU_006586_16_4_10"/>
<gene>
    <name evidence="6" type="ordered locus">RB2501_13134</name>
</gene>
<evidence type="ECO:0000259" key="5">
    <source>
        <dbReference type="Pfam" id="PF00135"/>
    </source>
</evidence>
<dbReference type="PANTHER" id="PTHR43918">
    <property type="entry name" value="ACETYLCHOLINESTERASE"/>
    <property type="match status" value="1"/>
</dbReference>
<evidence type="ECO:0000256" key="2">
    <source>
        <dbReference type="ARBA" id="ARBA00022801"/>
    </source>
</evidence>
<feature type="domain" description="Carboxylesterase type B" evidence="5">
    <location>
        <begin position="50"/>
        <end position="545"/>
    </location>
</feature>
<name>A4CK74_ROBBH</name>
<dbReference type="InterPro" id="IPR002018">
    <property type="entry name" value="CarbesteraseB"/>
</dbReference>
<dbReference type="eggNOG" id="COG2272">
    <property type="taxonomic scope" value="Bacteria"/>
</dbReference>
<dbReference type="EMBL" id="CP001712">
    <property type="protein sequence ID" value="EAR15273.1"/>
    <property type="molecule type" value="Genomic_DNA"/>
</dbReference>
<evidence type="ECO:0000313" key="7">
    <source>
        <dbReference type="Proteomes" id="UP000009049"/>
    </source>
</evidence>
<proteinExistence type="inferred from homology"/>
<dbReference type="KEGG" id="rbi:RB2501_13134"/>
<dbReference type="ESTHER" id="9flao-a4ck74">
    <property type="family name" value="Carb_B_Bacteria"/>
</dbReference>
<evidence type="ECO:0000313" key="6">
    <source>
        <dbReference type="EMBL" id="EAR15273.1"/>
    </source>
</evidence>
<dbReference type="PROSITE" id="PS00941">
    <property type="entry name" value="CARBOXYLESTERASE_B_2"/>
    <property type="match status" value="1"/>
</dbReference>
<dbReference type="InterPro" id="IPR019819">
    <property type="entry name" value="Carboxylesterase_B_CS"/>
</dbReference>
<dbReference type="InterPro" id="IPR029058">
    <property type="entry name" value="AB_hydrolase_fold"/>
</dbReference>
<dbReference type="STRING" id="313596.RB2501_13134"/>
<evidence type="ECO:0000256" key="4">
    <source>
        <dbReference type="SAM" id="MobiDB-lite"/>
    </source>
</evidence>
<evidence type="ECO:0000256" key="3">
    <source>
        <dbReference type="RuleBase" id="RU361235"/>
    </source>
</evidence>
<keyword evidence="2 3" id="KW-0378">Hydrolase</keyword>
<dbReference type="InterPro" id="IPR050654">
    <property type="entry name" value="AChE-related_enzymes"/>
</dbReference>
<evidence type="ECO:0000256" key="1">
    <source>
        <dbReference type="ARBA" id="ARBA00005964"/>
    </source>
</evidence>
<feature type="region of interest" description="Disordered" evidence="4">
    <location>
        <begin position="540"/>
        <end position="563"/>
    </location>
</feature>
<reference evidence="6 7" key="1">
    <citation type="journal article" date="2009" name="J. Bacteriol.">
        <title>Complete genome sequence of Robiginitalea biformata HTCC2501.</title>
        <authorList>
            <person name="Oh H.M."/>
            <person name="Giovannoni S.J."/>
            <person name="Lee K."/>
            <person name="Ferriera S."/>
            <person name="Johnson J."/>
            <person name="Cho J.C."/>
        </authorList>
    </citation>
    <scope>NUCLEOTIDE SEQUENCE [LARGE SCALE GENOMIC DNA]</scope>
    <source>
        <strain evidence="7">ATCC BAA-864 / HTCC2501 / KCTC 12146</strain>
    </source>
</reference>
<keyword evidence="7" id="KW-1185">Reference proteome</keyword>
<dbReference type="AlphaFoldDB" id="A4CK74"/>
<dbReference type="SUPFAM" id="SSF53474">
    <property type="entry name" value="alpha/beta-Hydrolases"/>
    <property type="match status" value="1"/>
</dbReference>
<organism evidence="6 7">
    <name type="scientific">Robiginitalea biformata (strain ATCC BAA-864 / DSM 15991 / KCTC 12146 / HTCC2501)</name>
    <dbReference type="NCBI Taxonomy" id="313596"/>
    <lineage>
        <taxon>Bacteria</taxon>
        <taxon>Pseudomonadati</taxon>
        <taxon>Bacteroidota</taxon>
        <taxon>Flavobacteriia</taxon>
        <taxon>Flavobacteriales</taxon>
        <taxon>Flavobacteriaceae</taxon>
        <taxon>Robiginitalea</taxon>
    </lineage>
</organism>
<feature type="compositionally biased region" description="Basic and acidic residues" evidence="4">
    <location>
        <begin position="541"/>
        <end position="563"/>
    </location>
</feature>
<dbReference type="Gene3D" id="3.40.50.1820">
    <property type="entry name" value="alpha/beta hydrolase"/>
    <property type="match status" value="1"/>
</dbReference>
<dbReference type="PROSITE" id="PS00122">
    <property type="entry name" value="CARBOXYLESTERASE_B_1"/>
    <property type="match status" value="1"/>
</dbReference>
<dbReference type="Proteomes" id="UP000009049">
    <property type="component" value="Chromosome"/>
</dbReference>
<dbReference type="GO" id="GO:0052689">
    <property type="term" value="F:carboxylic ester hydrolase activity"/>
    <property type="evidence" value="ECO:0007669"/>
    <property type="project" value="TreeGrafter"/>
</dbReference>
<dbReference type="InterPro" id="IPR019826">
    <property type="entry name" value="Carboxylesterase_B_AS"/>
</dbReference>
<dbReference type="Pfam" id="PF00135">
    <property type="entry name" value="COesterase"/>
    <property type="match status" value="1"/>
</dbReference>
<sequence length="563" mass="62282">MLLNQLIANMKPLRNPGLFVLMIVCSIQSQQLSAQQHAANPNQNAFPVQAQTDKGIVEGNYDTHTGIQTYFGIPFAKPPVGELRWKAPQPMDPWEGVKETKKFGPRPMQTMVFGDMKSRSDGVSEDCLYLNVWTPAKRNTRGLPVLVYFYGGGNVAGDASEPRYDGESMAKKGMVVVTTNYRLNIFGYLAHPELSAEAPYKASGNYGSLDQQAALQWVRDNIEAFGGDPSRVTIAGESAGSIGTSTLMASPLSRELIAGAIGESGAAIHPTMAPVPLAEGEKQGAEFLKQAGVASIADLRKLPARDIYELYNESGRFGFPMTIDGYFLPASLPEIFESGRQAQVPLLLGWNSAEIPGMAFMQGMSYTPENFEQKVREVYPERHEEILAAYAHSTAREVEFSATALASDRFISYSTWKWFDLHRKHSDQPVYRYLYSKIRPPLRDANLRSGLAGGTVEADTEAPDMPEPIGAPHACEIEYCMGNLHLVDDYAWTADDYKVSETMQAFFANFIKKGNPNSLDLPNWPPAEANDPTPPVMIIDTKSRQEPAANDDRYRLHDEIYNE</sequence>
<dbReference type="PANTHER" id="PTHR43918:SF4">
    <property type="entry name" value="CARBOXYLIC ESTER HYDROLASE"/>
    <property type="match status" value="1"/>
</dbReference>